<keyword evidence="4 8" id="KW-0812">Transmembrane</keyword>
<keyword evidence="5 9" id="KW-0798">TonB box</keyword>
<dbReference type="OrthoDB" id="9768177at2"/>
<dbReference type="InterPro" id="IPR008969">
    <property type="entry name" value="CarboxyPept-like_regulatory"/>
</dbReference>
<dbReference type="InterPro" id="IPR012910">
    <property type="entry name" value="Plug_dom"/>
</dbReference>
<evidence type="ECO:0000256" key="9">
    <source>
        <dbReference type="RuleBase" id="RU003357"/>
    </source>
</evidence>
<gene>
    <name evidence="13" type="ORF">SAMN05444148_1430</name>
</gene>
<evidence type="ECO:0000256" key="7">
    <source>
        <dbReference type="ARBA" id="ARBA00023237"/>
    </source>
</evidence>
<keyword evidence="7 8" id="KW-0998">Cell outer membrane</keyword>
<evidence type="ECO:0000259" key="12">
    <source>
        <dbReference type="Pfam" id="PF07715"/>
    </source>
</evidence>
<dbReference type="RefSeq" id="WP_073084702.1">
    <property type="nucleotide sequence ID" value="NZ_FQWS01000001.1"/>
</dbReference>
<dbReference type="Pfam" id="PF07715">
    <property type="entry name" value="Plug"/>
    <property type="match status" value="1"/>
</dbReference>
<reference evidence="14" key="1">
    <citation type="submission" date="2016-11" db="EMBL/GenBank/DDBJ databases">
        <authorList>
            <person name="Varghese N."/>
            <person name="Submissions S."/>
        </authorList>
    </citation>
    <scope>NUCLEOTIDE SEQUENCE [LARGE SCALE GENOMIC DNA]</scope>
    <source>
        <strain evidence="14">DSM 25330</strain>
    </source>
</reference>
<dbReference type="NCBIfam" id="TIGR04057">
    <property type="entry name" value="SusC_RagA_signa"/>
    <property type="match status" value="1"/>
</dbReference>
<evidence type="ECO:0000256" key="4">
    <source>
        <dbReference type="ARBA" id="ARBA00022692"/>
    </source>
</evidence>
<keyword evidence="10" id="KW-0732">Signal</keyword>
<dbReference type="PROSITE" id="PS52016">
    <property type="entry name" value="TONB_DEPENDENT_REC_3"/>
    <property type="match status" value="1"/>
</dbReference>
<name>A0A1M5PAY0_9FLAO</name>
<evidence type="ECO:0000256" key="8">
    <source>
        <dbReference type="PROSITE-ProRule" id="PRU01360"/>
    </source>
</evidence>
<sequence length="1036" mass="114117">MKTFLNAILLCLFLVPATLFAQTTITGTITDGSNSMPLPGVNVIIKGTTTGTSSDFDGKYSIEVNNGDVLVFSYVGFVNQEIVYNGQSTIDVVMQEDAAQLDEIVLIGYGSVKKEDATGSVDVVSTKDFNRGSIVSTDQLLNGKAAGVRITNNGGSPDSAPNIRIRGGSSLNAQNNPLIVIDGVPIGNDNPAGVSNPLTLVNPNDVESFSILKDASATAIYGSRASNGVIIITTKKGTSSGVKFNYSTDYTISSAGDGLDVMNGEEYTRFIQQFHPGRAGQLGVPTGSVNANQPVSQTLNGRDIYNTDWRDAILRTANSFNHNFSARANLFDKIPFRASVGLSRAEGIVINDNYERVTLSAKLTPTLLNDNLKIDFNAKTIFAFKNAIDAGGAIGEALSFDPTKPVYDFSSNNRFGGYYLTTFDDVADPTNFPNQGFRRIIQANPLARLEQRERPENVRRFLGNIEFDYTMPFLPELNAVVNFGLDASDANILERFANNAFETYRFDATNNDLNSIDTNFLFNPGVNFEENQRITNTTFDAYLQYKKIFDSGFINNFDVQTGYSYQNFKNDGYQRRSQYNLNTGVREPFFNLANPNNRYLNVLNLQSYFVRGNLSLGDRYLLTASFRADGSSLFTEDNRWGYFPAAALAWQIHEESFLKDSEFVNDLKLRVSWGETGQQDITGSVGFYPSIPLFLAGDANSQYLPNSSLYSAQPFNPDLTWEKTTTYNLGLDFSFFSNRLVTGTFDIYKRNTTDLLATTPVPPGQALTNAFIDNVGETESEGFELNLNVNPITTDNFNLSVNTNLSYNKTEVTNLNGLTEINAGGSLRGTGSDLFRHAVGQQAGSAYVFRQVYDSAGNPIPNAFVDLNGDNIIDDNDRYYKQIAPNWTFGFGINFNYKNWDFSSGFRGQVGGNVYNLAQLNLGFTESAVLSSQNNLTNVLNFFDGSANPVISDVNGNIQFSDFYLEDASFLRCDNIALGYRFDNLIKNGSVRVYGAVQNPFIITDYSGQDPENFGGIDGNFYPRPTAYTLGLNFDF</sequence>
<dbReference type="SUPFAM" id="SSF56935">
    <property type="entry name" value="Porins"/>
    <property type="match status" value="1"/>
</dbReference>
<dbReference type="Gene3D" id="2.60.40.1120">
    <property type="entry name" value="Carboxypeptidase-like, regulatory domain"/>
    <property type="match status" value="1"/>
</dbReference>
<evidence type="ECO:0000313" key="14">
    <source>
        <dbReference type="Proteomes" id="UP000184522"/>
    </source>
</evidence>
<evidence type="ECO:0000256" key="1">
    <source>
        <dbReference type="ARBA" id="ARBA00004571"/>
    </source>
</evidence>
<keyword evidence="2 8" id="KW-0813">Transport</keyword>
<dbReference type="Gene3D" id="2.40.170.20">
    <property type="entry name" value="TonB-dependent receptor, beta-barrel domain"/>
    <property type="match status" value="1"/>
</dbReference>
<proteinExistence type="inferred from homology"/>
<feature type="domain" description="TonB-dependent receptor-like beta-barrel" evidence="11">
    <location>
        <begin position="417"/>
        <end position="917"/>
    </location>
</feature>
<feature type="chain" id="PRO_5012522372" evidence="10">
    <location>
        <begin position="22"/>
        <end position="1036"/>
    </location>
</feature>
<evidence type="ECO:0000256" key="3">
    <source>
        <dbReference type="ARBA" id="ARBA00022452"/>
    </source>
</evidence>
<dbReference type="NCBIfam" id="TIGR04056">
    <property type="entry name" value="OMP_RagA_SusC"/>
    <property type="match status" value="1"/>
</dbReference>
<keyword evidence="6 8" id="KW-0472">Membrane</keyword>
<dbReference type="GO" id="GO:0009279">
    <property type="term" value="C:cell outer membrane"/>
    <property type="evidence" value="ECO:0007669"/>
    <property type="project" value="UniProtKB-SubCell"/>
</dbReference>
<dbReference type="AlphaFoldDB" id="A0A1M5PAY0"/>
<evidence type="ECO:0000313" key="13">
    <source>
        <dbReference type="EMBL" id="SHG98835.1"/>
    </source>
</evidence>
<accession>A0A1M5PAY0</accession>
<evidence type="ECO:0000256" key="10">
    <source>
        <dbReference type="SAM" id="SignalP"/>
    </source>
</evidence>
<evidence type="ECO:0000256" key="5">
    <source>
        <dbReference type="ARBA" id="ARBA00023077"/>
    </source>
</evidence>
<dbReference type="InterPro" id="IPR039426">
    <property type="entry name" value="TonB-dep_rcpt-like"/>
</dbReference>
<evidence type="ECO:0000259" key="11">
    <source>
        <dbReference type="Pfam" id="PF00593"/>
    </source>
</evidence>
<dbReference type="EMBL" id="FQWS01000001">
    <property type="protein sequence ID" value="SHG98835.1"/>
    <property type="molecule type" value="Genomic_DNA"/>
</dbReference>
<dbReference type="SUPFAM" id="SSF49464">
    <property type="entry name" value="Carboxypeptidase regulatory domain-like"/>
    <property type="match status" value="1"/>
</dbReference>
<organism evidence="13 14">
    <name type="scientific">Winogradskyella jejuensis</name>
    <dbReference type="NCBI Taxonomy" id="1089305"/>
    <lineage>
        <taxon>Bacteria</taxon>
        <taxon>Pseudomonadati</taxon>
        <taxon>Bacteroidota</taxon>
        <taxon>Flavobacteriia</taxon>
        <taxon>Flavobacteriales</taxon>
        <taxon>Flavobacteriaceae</taxon>
        <taxon>Winogradskyella</taxon>
    </lineage>
</organism>
<dbReference type="InterPro" id="IPR036942">
    <property type="entry name" value="Beta-barrel_TonB_sf"/>
</dbReference>
<dbReference type="Pfam" id="PF00593">
    <property type="entry name" value="TonB_dep_Rec_b-barrel"/>
    <property type="match status" value="1"/>
</dbReference>
<dbReference type="InterPro" id="IPR023997">
    <property type="entry name" value="TonB-dep_OMP_SusC/RagA_CS"/>
</dbReference>
<dbReference type="InterPro" id="IPR037066">
    <property type="entry name" value="Plug_dom_sf"/>
</dbReference>
<dbReference type="Pfam" id="PF13715">
    <property type="entry name" value="CarbopepD_reg_2"/>
    <property type="match status" value="1"/>
</dbReference>
<keyword evidence="3 8" id="KW-1134">Transmembrane beta strand</keyword>
<dbReference type="Gene3D" id="2.170.130.10">
    <property type="entry name" value="TonB-dependent receptor, plug domain"/>
    <property type="match status" value="1"/>
</dbReference>
<protein>
    <submittedName>
        <fullName evidence="13">Iron complex outermembrane recepter protein</fullName>
    </submittedName>
</protein>
<dbReference type="Proteomes" id="UP000184522">
    <property type="component" value="Unassembled WGS sequence"/>
</dbReference>
<comment type="subcellular location">
    <subcellularLocation>
        <location evidence="1 8">Cell outer membrane</location>
        <topology evidence="1 8">Multi-pass membrane protein</topology>
    </subcellularLocation>
</comment>
<comment type="similarity">
    <text evidence="8 9">Belongs to the TonB-dependent receptor family.</text>
</comment>
<feature type="domain" description="TonB-dependent receptor plug" evidence="12">
    <location>
        <begin position="113"/>
        <end position="229"/>
    </location>
</feature>
<evidence type="ECO:0000256" key="6">
    <source>
        <dbReference type="ARBA" id="ARBA00023136"/>
    </source>
</evidence>
<dbReference type="InterPro" id="IPR000531">
    <property type="entry name" value="Beta-barrel_TonB"/>
</dbReference>
<feature type="signal peptide" evidence="10">
    <location>
        <begin position="1"/>
        <end position="21"/>
    </location>
</feature>
<dbReference type="STRING" id="1089305.SAMN05444148_1430"/>
<dbReference type="InterPro" id="IPR023996">
    <property type="entry name" value="TonB-dep_OMP_SusC/RagA"/>
</dbReference>
<evidence type="ECO:0000256" key="2">
    <source>
        <dbReference type="ARBA" id="ARBA00022448"/>
    </source>
</evidence>
<keyword evidence="14" id="KW-1185">Reference proteome</keyword>